<evidence type="ECO:0000313" key="2">
    <source>
        <dbReference type="EMBL" id="CAI9923370.1"/>
    </source>
</evidence>
<dbReference type="AlphaFoldDB" id="A0AA86NR90"/>
<evidence type="ECO:0000313" key="4">
    <source>
        <dbReference type="Proteomes" id="UP001642409"/>
    </source>
</evidence>
<organism evidence="2">
    <name type="scientific">Hexamita inflata</name>
    <dbReference type="NCBI Taxonomy" id="28002"/>
    <lineage>
        <taxon>Eukaryota</taxon>
        <taxon>Metamonada</taxon>
        <taxon>Diplomonadida</taxon>
        <taxon>Hexamitidae</taxon>
        <taxon>Hexamitinae</taxon>
        <taxon>Hexamita</taxon>
    </lineage>
</organism>
<evidence type="ECO:0000256" key="1">
    <source>
        <dbReference type="SAM" id="Phobius"/>
    </source>
</evidence>
<reference evidence="3 4" key="2">
    <citation type="submission" date="2024-07" db="EMBL/GenBank/DDBJ databases">
        <authorList>
            <person name="Akdeniz Z."/>
        </authorList>
    </citation>
    <scope>NUCLEOTIDE SEQUENCE [LARGE SCALE GENOMIC DNA]</scope>
</reference>
<keyword evidence="1" id="KW-0472">Membrane</keyword>
<proteinExistence type="predicted"/>
<reference evidence="2" key="1">
    <citation type="submission" date="2023-06" db="EMBL/GenBank/DDBJ databases">
        <authorList>
            <person name="Kurt Z."/>
        </authorList>
    </citation>
    <scope>NUCLEOTIDE SEQUENCE</scope>
</reference>
<accession>A0AA86NR90</accession>
<keyword evidence="4" id="KW-1185">Reference proteome</keyword>
<sequence>MKNQRYRGVVISFHARNDLNVLIIHLSFIMQFFSALASLVISFQLQKCLSQNFLLNWQKLTQNLIKFDQKRTRYGQIQSRFAKKSRKLGNSQQLQIAAGNIPKPPSCAPSHFCWEMLSLMNNTIQKLNGQSFINRYKQNLENTLLTTRQ</sequence>
<evidence type="ECO:0000313" key="3">
    <source>
        <dbReference type="EMBL" id="CAL5980657.1"/>
    </source>
</evidence>
<dbReference type="Proteomes" id="UP001642409">
    <property type="component" value="Unassembled WGS sequence"/>
</dbReference>
<dbReference type="EMBL" id="CAXDID020000012">
    <property type="protein sequence ID" value="CAL5980657.1"/>
    <property type="molecule type" value="Genomic_DNA"/>
</dbReference>
<feature type="transmembrane region" description="Helical" evidence="1">
    <location>
        <begin position="21"/>
        <end position="43"/>
    </location>
</feature>
<name>A0AA86NR90_9EUKA</name>
<dbReference type="EMBL" id="CATOUU010000279">
    <property type="protein sequence ID" value="CAI9923370.1"/>
    <property type="molecule type" value="Genomic_DNA"/>
</dbReference>
<protein>
    <submittedName>
        <fullName evidence="3">Hypothetical_protein</fullName>
    </submittedName>
</protein>
<comment type="caution">
    <text evidence="2">The sequence shown here is derived from an EMBL/GenBank/DDBJ whole genome shotgun (WGS) entry which is preliminary data.</text>
</comment>
<gene>
    <name evidence="2" type="ORF">HINF_LOCUS11015</name>
    <name evidence="3" type="ORF">HINF_LOCUS6282</name>
</gene>
<keyword evidence="1" id="KW-0812">Transmembrane</keyword>
<keyword evidence="1" id="KW-1133">Transmembrane helix</keyword>